<protein>
    <recommendedName>
        <fullName evidence="4">Ferrous iron transporter FeoA-like domain-containing protein</fullName>
    </recommendedName>
</protein>
<dbReference type="SMART" id="SM00529">
    <property type="entry name" value="HTH_DTXR"/>
    <property type="match status" value="1"/>
</dbReference>
<feature type="domain" description="Ferrous iron transporter FeoA-like" evidence="4">
    <location>
        <begin position="230"/>
        <end position="304"/>
    </location>
</feature>
<dbReference type="PANTHER" id="PTHR33238:SF11">
    <property type="entry name" value="TRANSCRIPTIONAL REGULATOR MNTR"/>
    <property type="match status" value="1"/>
</dbReference>
<accession>A0ABP9UQB1</accession>
<dbReference type="InterPro" id="IPR022689">
    <property type="entry name" value="Iron_dep_repressor"/>
</dbReference>
<dbReference type="SMART" id="SM00899">
    <property type="entry name" value="FeoA"/>
    <property type="match status" value="2"/>
</dbReference>
<dbReference type="RefSeq" id="WP_353567039.1">
    <property type="nucleotide sequence ID" value="NZ_BAABRI010000010.1"/>
</dbReference>
<dbReference type="InterPro" id="IPR036388">
    <property type="entry name" value="WH-like_DNA-bd_sf"/>
</dbReference>
<evidence type="ECO:0000256" key="3">
    <source>
        <dbReference type="ARBA" id="ARBA00023004"/>
    </source>
</evidence>
<dbReference type="InterPro" id="IPR008988">
    <property type="entry name" value="Transcriptional_repressor_C"/>
</dbReference>
<evidence type="ECO:0000256" key="1">
    <source>
        <dbReference type="ARBA" id="ARBA00004496"/>
    </source>
</evidence>
<gene>
    <name evidence="5" type="ORF">Hsar01_02138</name>
</gene>
<comment type="subunit">
    <text evidence="2">Homodimer.</text>
</comment>
<proteinExistence type="predicted"/>
<dbReference type="SUPFAM" id="SSF47979">
    <property type="entry name" value="Iron-dependent repressor protein, dimerization domain"/>
    <property type="match status" value="1"/>
</dbReference>
<evidence type="ECO:0000313" key="5">
    <source>
        <dbReference type="EMBL" id="GAA5482912.1"/>
    </source>
</evidence>
<dbReference type="Pfam" id="PF02742">
    <property type="entry name" value="Fe_dep_repr_C"/>
    <property type="match status" value="1"/>
</dbReference>
<dbReference type="InterPro" id="IPR007167">
    <property type="entry name" value="Fe-transptr_FeoA-like"/>
</dbReference>
<dbReference type="EMBL" id="BAABRI010000010">
    <property type="protein sequence ID" value="GAA5482912.1"/>
    <property type="molecule type" value="Genomic_DNA"/>
</dbReference>
<keyword evidence="3" id="KW-0408">Iron</keyword>
<dbReference type="InterPro" id="IPR036421">
    <property type="entry name" value="Fe_dep_repressor_sf"/>
</dbReference>
<comment type="caution">
    <text evidence="5">The sequence shown here is derived from an EMBL/GenBank/DDBJ whole genome shotgun (WGS) entry which is preliminary data.</text>
</comment>
<dbReference type="InterPro" id="IPR038157">
    <property type="entry name" value="FeoA_core_dom"/>
</dbReference>
<comment type="subcellular location">
    <subcellularLocation>
        <location evidence="1">Cytoplasm</location>
    </subcellularLocation>
</comment>
<reference evidence="5 6" key="1">
    <citation type="submission" date="2024-02" db="EMBL/GenBank/DDBJ databases">
        <title>Haloferula sargassicola NBRC 104335.</title>
        <authorList>
            <person name="Ichikawa N."/>
            <person name="Katano-Makiyama Y."/>
            <person name="Hidaka K."/>
        </authorList>
    </citation>
    <scope>NUCLEOTIDE SEQUENCE [LARGE SCALE GENOMIC DNA]</scope>
    <source>
        <strain evidence="5 6">NBRC 104335</strain>
    </source>
</reference>
<dbReference type="InterPro" id="IPR001367">
    <property type="entry name" value="Fe_dep_repressor"/>
</dbReference>
<dbReference type="InterPro" id="IPR050536">
    <property type="entry name" value="DtxR_MntR_Metal-Reg"/>
</dbReference>
<keyword evidence="6" id="KW-1185">Reference proteome</keyword>
<organism evidence="5 6">
    <name type="scientific">Haloferula sargassicola</name>
    <dbReference type="NCBI Taxonomy" id="490096"/>
    <lineage>
        <taxon>Bacteria</taxon>
        <taxon>Pseudomonadati</taxon>
        <taxon>Verrucomicrobiota</taxon>
        <taxon>Verrucomicrobiia</taxon>
        <taxon>Verrucomicrobiales</taxon>
        <taxon>Verrucomicrobiaceae</taxon>
        <taxon>Haloferula</taxon>
    </lineage>
</organism>
<dbReference type="SUPFAM" id="SSF50037">
    <property type="entry name" value="C-terminal domain of transcriptional repressors"/>
    <property type="match status" value="1"/>
</dbReference>
<name>A0ABP9UQB1_9BACT</name>
<evidence type="ECO:0000313" key="6">
    <source>
        <dbReference type="Proteomes" id="UP001476282"/>
    </source>
</evidence>
<dbReference type="Gene3D" id="1.10.10.10">
    <property type="entry name" value="Winged helix-like DNA-binding domain superfamily/Winged helix DNA-binding domain"/>
    <property type="match status" value="1"/>
</dbReference>
<dbReference type="Proteomes" id="UP001476282">
    <property type="component" value="Unassembled WGS sequence"/>
</dbReference>
<dbReference type="Pfam" id="PF04023">
    <property type="entry name" value="FeoA"/>
    <property type="match status" value="1"/>
</dbReference>
<evidence type="ECO:0000256" key="2">
    <source>
        <dbReference type="ARBA" id="ARBA00011738"/>
    </source>
</evidence>
<sequence length="309" mass="33837">MTTNERPERSEDGLKHLLDCEEGGSHASVDSLAGALKLRRARAARLLTELGNEELARPKGDHWQLTGKGRKAAVEVVRKHRLLETWLARETGVPPENWHRAAHVAEHRLGAIETDELADRLGNPRFDPHGDPIPTREGELPAAARISLAEWPLEQDAVIVHLEDEPEAIYGEMVQAGLHPGMVLHGLERQPGGVILCTAEGRGLQLSASWLTRIHVDEVTEEHRISDSVRRLSDLGVGSVSQVHGLSPACAGAERRRLLDLGLVPGTEIRCEFTSPFGSPRSYLIRGTMIGLRREQADRVLVIPEGGAA</sequence>
<evidence type="ECO:0000259" key="4">
    <source>
        <dbReference type="SMART" id="SM00899"/>
    </source>
</evidence>
<dbReference type="Gene3D" id="2.30.30.90">
    <property type="match status" value="1"/>
</dbReference>
<dbReference type="PANTHER" id="PTHR33238">
    <property type="entry name" value="IRON (METAL) DEPENDENT REPRESSOR, DTXR FAMILY"/>
    <property type="match status" value="1"/>
</dbReference>
<feature type="domain" description="Ferrous iron transporter FeoA-like" evidence="4">
    <location>
        <begin position="146"/>
        <end position="218"/>
    </location>
</feature>